<feature type="transmembrane region" description="Helical" evidence="11">
    <location>
        <begin position="193"/>
        <end position="211"/>
    </location>
</feature>
<accession>A0AAV9XQX1</accession>
<evidence type="ECO:0000256" key="2">
    <source>
        <dbReference type="ARBA" id="ARBA00022448"/>
    </source>
</evidence>
<evidence type="ECO:0000256" key="4">
    <source>
        <dbReference type="ARBA" id="ARBA00022692"/>
    </source>
</evidence>
<evidence type="ECO:0000256" key="7">
    <source>
        <dbReference type="ARBA" id="ARBA00023065"/>
    </source>
</evidence>
<evidence type="ECO:0000313" key="13">
    <source>
        <dbReference type="EMBL" id="KAK6544016.1"/>
    </source>
</evidence>
<evidence type="ECO:0000256" key="11">
    <source>
        <dbReference type="SAM" id="Phobius"/>
    </source>
</evidence>
<dbReference type="Pfam" id="PF00999">
    <property type="entry name" value="Na_H_Exchanger"/>
    <property type="match status" value="1"/>
</dbReference>
<feature type="transmembrane region" description="Helical" evidence="11">
    <location>
        <begin position="323"/>
        <end position="343"/>
    </location>
</feature>
<feature type="transmembrane region" description="Helical" evidence="11">
    <location>
        <begin position="97"/>
        <end position="118"/>
    </location>
</feature>
<feature type="domain" description="Cation/H+ exchanger transmembrane" evidence="12">
    <location>
        <begin position="43"/>
        <end position="342"/>
    </location>
</feature>
<dbReference type="PANTHER" id="PTHR43562">
    <property type="entry name" value="NAPA-TYPE SODIUM/HYDROGEN ANTIPORTER"/>
    <property type="match status" value="1"/>
</dbReference>
<name>A0AAV9XQX1_9PEZI</name>
<protein>
    <recommendedName>
        <fullName evidence="12">Cation/H+ exchanger transmembrane domain-containing protein</fullName>
    </recommendedName>
</protein>
<dbReference type="EMBL" id="JAVHJO010000001">
    <property type="protein sequence ID" value="KAK6544016.1"/>
    <property type="molecule type" value="Genomic_DNA"/>
</dbReference>
<feature type="transmembrane region" description="Helical" evidence="11">
    <location>
        <begin position="160"/>
        <end position="181"/>
    </location>
</feature>
<feature type="compositionally biased region" description="Low complexity" evidence="10">
    <location>
        <begin position="382"/>
        <end position="397"/>
    </location>
</feature>
<feature type="transmembrane region" description="Helical" evidence="11">
    <location>
        <begin position="499"/>
        <end position="522"/>
    </location>
</feature>
<evidence type="ECO:0000256" key="5">
    <source>
        <dbReference type="ARBA" id="ARBA00022989"/>
    </source>
</evidence>
<keyword evidence="7" id="KW-0406">Ion transport</keyword>
<feature type="transmembrane region" description="Helical" evidence="11">
    <location>
        <begin position="292"/>
        <end position="311"/>
    </location>
</feature>
<dbReference type="GO" id="GO:0016020">
    <property type="term" value="C:membrane"/>
    <property type="evidence" value="ECO:0007669"/>
    <property type="project" value="UniProtKB-SubCell"/>
</dbReference>
<feature type="compositionally biased region" description="Basic and acidic residues" evidence="10">
    <location>
        <begin position="365"/>
        <end position="378"/>
    </location>
</feature>
<evidence type="ECO:0000256" key="3">
    <source>
        <dbReference type="ARBA" id="ARBA00022449"/>
    </source>
</evidence>
<feature type="region of interest" description="Disordered" evidence="10">
    <location>
        <begin position="365"/>
        <end position="445"/>
    </location>
</feature>
<dbReference type="Proteomes" id="UP001365542">
    <property type="component" value="Unassembled WGS sequence"/>
</dbReference>
<organism evidence="13 14">
    <name type="scientific">Orbilia ellipsospora</name>
    <dbReference type="NCBI Taxonomy" id="2528407"/>
    <lineage>
        <taxon>Eukaryota</taxon>
        <taxon>Fungi</taxon>
        <taxon>Dikarya</taxon>
        <taxon>Ascomycota</taxon>
        <taxon>Pezizomycotina</taxon>
        <taxon>Orbiliomycetes</taxon>
        <taxon>Orbiliales</taxon>
        <taxon>Orbiliaceae</taxon>
        <taxon>Orbilia</taxon>
    </lineage>
</organism>
<dbReference type="PANTHER" id="PTHR43562:SF3">
    <property type="entry name" value="SODIUM ION_PROTON EXCHANGER (EUROFUNG)"/>
    <property type="match status" value="1"/>
</dbReference>
<dbReference type="GO" id="GO:1902600">
    <property type="term" value="P:proton transmembrane transport"/>
    <property type="evidence" value="ECO:0007669"/>
    <property type="project" value="InterPro"/>
</dbReference>
<keyword evidence="3" id="KW-0050">Antiport</keyword>
<comment type="subcellular location">
    <subcellularLocation>
        <location evidence="1">Membrane</location>
        <topology evidence="1">Multi-pass membrane protein</topology>
    </subcellularLocation>
</comment>
<evidence type="ECO:0000256" key="10">
    <source>
        <dbReference type="SAM" id="MobiDB-lite"/>
    </source>
</evidence>
<evidence type="ECO:0000256" key="8">
    <source>
        <dbReference type="ARBA" id="ARBA00023136"/>
    </source>
</evidence>
<keyword evidence="8 11" id="KW-0472">Membrane</keyword>
<feature type="compositionally biased region" description="Polar residues" evidence="10">
    <location>
        <begin position="554"/>
        <end position="567"/>
    </location>
</feature>
<keyword evidence="4 11" id="KW-0812">Transmembrane</keyword>
<keyword evidence="9" id="KW-0739">Sodium transport</keyword>
<dbReference type="InterPro" id="IPR006153">
    <property type="entry name" value="Cation/H_exchanger_TM"/>
</dbReference>
<feature type="region of interest" description="Disordered" evidence="10">
    <location>
        <begin position="532"/>
        <end position="567"/>
    </location>
</feature>
<evidence type="ECO:0000256" key="6">
    <source>
        <dbReference type="ARBA" id="ARBA00023053"/>
    </source>
</evidence>
<feature type="transmembrane region" description="Helical" evidence="11">
    <location>
        <begin position="68"/>
        <end position="85"/>
    </location>
</feature>
<dbReference type="InterPro" id="IPR038770">
    <property type="entry name" value="Na+/solute_symporter_sf"/>
</dbReference>
<evidence type="ECO:0000313" key="14">
    <source>
        <dbReference type="Proteomes" id="UP001365542"/>
    </source>
</evidence>
<keyword evidence="14" id="KW-1185">Reference proteome</keyword>
<proteinExistence type="predicted"/>
<reference evidence="13 14" key="1">
    <citation type="submission" date="2019-10" db="EMBL/GenBank/DDBJ databases">
        <authorList>
            <person name="Palmer J.M."/>
        </authorList>
    </citation>
    <scope>NUCLEOTIDE SEQUENCE [LARGE SCALE GENOMIC DNA]</scope>
    <source>
        <strain evidence="13 14">TWF694</strain>
    </source>
</reference>
<evidence type="ECO:0000256" key="1">
    <source>
        <dbReference type="ARBA" id="ARBA00004141"/>
    </source>
</evidence>
<comment type="caution">
    <text evidence="13">The sequence shown here is derived from an EMBL/GenBank/DDBJ whole genome shotgun (WGS) entry which is preliminary data.</text>
</comment>
<dbReference type="AlphaFoldDB" id="A0AAV9XQX1"/>
<dbReference type="Gene3D" id="1.20.1530.20">
    <property type="match status" value="2"/>
</dbReference>
<evidence type="ECO:0000256" key="9">
    <source>
        <dbReference type="ARBA" id="ARBA00023201"/>
    </source>
</evidence>
<dbReference type="GO" id="GO:0015297">
    <property type="term" value="F:antiporter activity"/>
    <property type="evidence" value="ECO:0007669"/>
    <property type="project" value="UniProtKB-KW"/>
</dbReference>
<gene>
    <name evidence="13" type="ORF">TWF694_000730</name>
</gene>
<keyword evidence="5 11" id="KW-1133">Transmembrane helix</keyword>
<sequence length="567" mass="60019">MPNTSTQFAYHEPSPTDLFIISSFLLALNFTNWFLNSLLYCGSIGQIFIGIVFGTPLLSWLTTDLQSSILQLGYLGLLLLVYHGGLTTSLQPLLHNLPLSTAVAITGISVPIGLSFILKYITKASTLQCFTSGAALSATSLGTTFTILEAAGFRGTRLGVVITSAAMMDDIVGLVTVQVVSGLGKSGGVTVEAILRPVGASLGIIAVTFLVGWLGKRVFGGKTLPDRFQKDGIFSGMQTAALLAFVAVAGYSGTSVLFGAFIAGTTVTWLDESHGGNQKMGILMFEKYYIQVVERILVPFFFASIGFSVPIKRMFGGDIVWKGIVYSLLMIIGKLVTGVWILLADVPFKATKVYSKIRRAKNIKEDTKSKVSDTKHTNGDASSPNQSGSSSDSSTTTQLPETEQITDEITPASHQRAADSAPREPIGTSKRRSSEKAAPNETPKPPVSIYPSLIVGLAMVARGEIAFLIASIASANGIFNSPQEDTSSGVGSSKGDDSLYLIVIWAAVICTVVGPIGVGLLVRRVGRLEGKKTQYGSDGGGTGRRVMGEWDVTQKGNGNKLSSSQSG</sequence>
<keyword evidence="2" id="KW-0813">Transport</keyword>
<keyword evidence="6" id="KW-0915">Sodium</keyword>
<evidence type="ECO:0000259" key="12">
    <source>
        <dbReference type="Pfam" id="PF00999"/>
    </source>
</evidence>
<dbReference type="GO" id="GO:0006814">
    <property type="term" value="P:sodium ion transport"/>
    <property type="evidence" value="ECO:0007669"/>
    <property type="project" value="UniProtKB-KW"/>
</dbReference>
<feature type="transmembrane region" description="Helical" evidence="11">
    <location>
        <begin position="42"/>
        <end position="62"/>
    </location>
</feature>